<evidence type="ECO:0000313" key="2">
    <source>
        <dbReference type="EMBL" id="ADY55264.1"/>
    </source>
</evidence>
<dbReference type="eggNOG" id="COG1418">
    <property type="taxonomic scope" value="Bacteria"/>
</dbReference>
<sequence>MDKINHVLNSMISYYAGDARRINHFLKVYGFAKVIGAMEGLDNTTREILEITALTHDIGIKNSEIKYQSSNGSHQQIEGPPEAKKLLAALSVEQGIIERVCWLIAHHHTYKNIEGLDYQILVEADFLVNIFEDEMPISSIKNIREKIFKTRSGLKILDNLYPDNLK</sequence>
<dbReference type="RefSeq" id="WP_013624135.1">
    <property type="nucleotide sequence ID" value="NC_015172.1"/>
</dbReference>
<name>F0T2E6_SYNGF</name>
<evidence type="ECO:0000259" key="1">
    <source>
        <dbReference type="Pfam" id="PF01966"/>
    </source>
</evidence>
<evidence type="ECO:0000313" key="3">
    <source>
        <dbReference type="Proteomes" id="UP000007488"/>
    </source>
</evidence>
<dbReference type="InterPro" id="IPR006674">
    <property type="entry name" value="HD_domain"/>
</dbReference>
<dbReference type="HOGENOM" id="CLU_110721_0_0_9"/>
<proteinExistence type="predicted"/>
<keyword evidence="3" id="KW-1185">Reference proteome</keyword>
<reference evidence="2 3" key="1">
    <citation type="journal article" date="2011" name="Stand. Genomic Sci.">
        <title>Complete genome sequence of Syntrophobotulus glycolicus type strain (FlGlyR).</title>
        <authorList>
            <person name="Han C."/>
            <person name="Mwirichia R."/>
            <person name="Chertkov O."/>
            <person name="Held B."/>
            <person name="Lapidus A."/>
            <person name="Nolan M."/>
            <person name="Lucas S."/>
            <person name="Hammon N."/>
            <person name="Deshpande S."/>
            <person name="Cheng J.F."/>
            <person name="Tapia R."/>
            <person name="Goodwin L."/>
            <person name="Pitluck S."/>
            <person name="Huntemann M."/>
            <person name="Liolios K."/>
            <person name="Ivanova N."/>
            <person name="Pagani I."/>
            <person name="Mavromatis K."/>
            <person name="Ovchinikova G."/>
            <person name="Pati A."/>
            <person name="Chen A."/>
            <person name="Palaniappan K."/>
            <person name="Land M."/>
            <person name="Hauser L."/>
            <person name="Brambilla E.M."/>
            <person name="Rohde M."/>
            <person name="Spring S."/>
            <person name="Sikorski J."/>
            <person name="Goker M."/>
            <person name="Woyke T."/>
            <person name="Bristow J."/>
            <person name="Eisen J.A."/>
            <person name="Markowitz V."/>
            <person name="Hugenholtz P."/>
            <person name="Kyrpides N.C."/>
            <person name="Klenk H.P."/>
            <person name="Detter J.C."/>
        </authorList>
    </citation>
    <scope>NUCLEOTIDE SEQUENCE [LARGE SCALE GENOMIC DNA]</scope>
    <source>
        <strain evidence="3">DSM 8271 / FlGlyR</strain>
    </source>
</reference>
<accession>F0T2E6</accession>
<dbReference type="SUPFAM" id="SSF109604">
    <property type="entry name" value="HD-domain/PDEase-like"/>
    <property type="match status" value="1"/>
</dbReference>
<dbReference type="STRING" id="645991.Sgly_0920"/>
<dbReference type="Gene3D" id="1.10.3210.10">
    <property type="entry name" value="Hypothetical protein af1432"/>
    <property type="match status" value="1"/>
</dbReference>
<dbReference type="Proteomes" id="UP000007488">
    <property type="component" value="Chromosome"/>
</dbReference>
<protein>
    <submittedName>
        <fullName evidence="2">Metal-dependent phosphohydrolase HD sub domain protein</fullName>
    </submittedName>
</protein>
<feature type="domain" description="HD" evidence="1">
    <location>
        <begin position="21"/>
        <end position="123"/>
    </location>
</feature>
<dbReference type="EMBL" id="CP002547">
    <property type="protein sequence ID" value="ADY55264.1"/>
    <property type="molecule type" value="Genomic_DNA"/>
</dbReference>
<dbReference type="OrthoDB" id="155250at2"/>
<organism evidence="2 3">
    <name type="scientific">Syntrophobotulus glycolicus (strain DSM 8271 / FlGlyR)</name>
    <dbReference type="NCBI Taxonomy" id="645991"/>
    <lineage>
        <taxon>Bacteria</taxon>
        <taxon>Bacillati</taxon>
        <taxon>Bacillota</taxon>
        <taxon>Clostridia</taxon>
        <taxon>Eubacteriales</taxon>
        <taxon>Desulfitobacteriaceae</taxon>
        <taxon>Syntrophobotulus</taxon>
    </lineage>
</organism>
<dbReference type="KEGG" id="sgy:Sgly_0920"/>
<dbReference type="Pfam" id="PF01966">
    <property type="entry name" value="HD"/>
    <property type="match status" value="1"/>
</dbReference>
<gene>
    <name evidence="2" type="ordered locus">Sgly_0920</name>
</gene>
<dbReference type="AlphaFoldDB" id="F0T2E6"/>
<reference evidence="3" key="2">
    <citation type="submission" date="2011-02" db="EMBL/GenBank/DDBJ databases">
        <title>The complete genome of Syntrophobotulus glycolicus DSM 8271.</title>
        <authorList>
            <person name="Lucas S."/>
            <person name="Copeland A."/>
            <person name="Lapidus A."/>
            <person name="Bruce D."/>
            <person name="Goodwin L."/>
            <person name="Pitluck S."/>
            <person name="Kyrpides N."/>
            <person name="Mavromatis K."/>
            <person name="Pagani I."/>
            <person name="Ivanova N."/>
            <person name="Mikhailova N."/>
            <person name="Chertkov O."/>
            <person name="Held B."/>
            <person name="Detter J.C."/>
            <person name="Tapia R."/>
            <person name="Han C."/>
            <person name="Land M."/>
            <person name="Hauser L."/>
            <person name="Markowitz V."/>
            <person name="Cheng J.-F."/>
            <person name="Hugenholtz P."/>
            <person name="Woyke T."/>
            <person name="Wu D."/>
            <person name="Spring S."/>
            <person name="Schroeder M."/>
            <person name="Brambilla E."/>
            <person name="Klenk H.-P."/>
            <person name="Eisen J.A."/>
        </authorList>
    </citation>
    <scope>NUCLEOTIDE SEQUENCE [LARGE SCALE GENOMIC DNA]</scope>
    <source>
        <strain evidence="3">DSM 8271 / FlGlyR</strain>
    </source>
</reference>
<dbReference type="CDD" id="cd00077">
    <property type="entry name" value="HDc"/>
    <property type="match status" value="1"/>
</dbReference>
<dbReference type="InterPro" id="IPR003607">
    <property type="entry name" value="HD/PDEase_dom"/>
</dbReference>